<dbReference type="Proteomes" id="UP000015106">
    <property type="component" value="Chromosome 2"/>
</dbReference>
<dbReference type="EnsemblPlants" id="TuG1812G0200003713.01.T02">
    <property type="protein sequence ID" value="TuG1812G0200003713.01.T02.cds435903"/>
    <property type="gene ID" value="TuG1812G0200003713.01"/>
</dbReference>
<evidence type="ECO:0000313" key="3">
    <source>
        <dbReference type="Proteomes" id="UP000015106"/>
    </source>
</evidence>
<accession>A0A8R7PGA2</accession>
<organism evidence="2 3">
    <name type="scientific">Triticum urartu</name>
    <name type="common">Red wild einkorn</name>
    <name type="synonym">Crithodium urartu</name>
    <dbReference type="NCBI Taxonomy" id="4572"/>
    <lineage>
        <taxon>Eukaryota</taxon>
        <taxon>Viridiplantae</taxon>
        <taxon>Streptophyta</taxon>
        <taxon>Embryophyta</taxon>
        <taxon>Tracheophyta</taxon>
        <taxon>Spermatophyta</taxon>
        <taxon>Magnoliopsida</taxon>
        <taxon>Liliopsida</taxon>
        <taxon>Poales</taxon>
        <taxon>Poaceae</taxon>
        <taxon>BOP clade</taxon>
        <taxon>Pooideae</taxon>
        <taxon>Triticodae</taxon>
        <taxon>Triticeae</taxon>
        <taxon>Triticinae</taxon>
        <taxon>Triticum</taxon>
    </lineage>
</organism>
<dbReference type="Gramene" id="TuG1812G0200003713.01.T01">
    <property type="protein sequence ID" value="TuG1812G0200003713.01.T01.cds435903"/>
    <property type="gene ID" value="TuG1812G0200003713.01"/>
</dbReference>
<feature type="region of interest" description="Disordered" evidence="1">
    <location>
        <begin position="109"/>
        <end position="129"/>
    </location>
</feature>
<dbReference type="AlphaFoldDB" id="A0A8R7PGA2"/>
<reference evidence="2" key="2">
    <citation type="submission" date="2018-03" db="EMBL/GenBank/DDBJ databases">
        <title>The Triticum urartu genome reveals the dynamic nature of wheat genome evolution.</title>
        <authorList>
            <person name="Ling H."/>
            <person name="Ma B."/>
            <person name="Shi X."/>
            <person name="Liu H."/>
            <person name="Dong L."/>
            <person name="Sun H."/>
            <person name="Cao Y."/>
            <person name="Gao Q."/>
            <person name="Zheng S."/>
            <person name="Li Y."/>
            <person name="Yu Y."/>
            <person name="Du H."/>
            <person name="Qi M."/>
            <person name="Li Y."/>
            <person name="Yu H."/>
            <person name="Cui Y."/>
            <person name="Wang N."/>
            <person name="Chen C."/>
            <person name="Wu H."/>
            <person name="Zhao Y."/>
            <person name="Zhang J."/>
            <person name="Li Y."/>
            <person name="Zhou W."/>
            <person name="Zhang B."/>
            <person name="Hu W."/>
            <person name="Eijk M."/>
            <person name="Tang J."/>
            <person name="Witsenboer H."/>
            <person name="Zhao S."/>
            <person name="Li Z."/>
            <person name="Zhang A."/>
            <person name="Wang D."/>
            <person name="Liang C."/>
        </authorList>
    </citation>
    <scope>NUCLEOTIDE SEQUENCE [LARGE SCALE GENOMIC DNA]</scope>
    <source>
        <strain evidence="2">cv. G1812</strain>
    </source>
</reference>
<feature type="compositionally biased region" description="Basic and acidic residues" evidence="1">
    <location>
        <begin position="117"/>
        <end position="129"/>
    </location>
</feature>
<evidence type="ECO:0000256" key="1">
    <source>
        <dbReference type="SAM" id="MobiDB-lite"/>
    </source>
</evidence>
<reference evidence="3" key="1">
    <citation type="journal article" date="2013" name="Nature">
        <title>Draft genome of the wheat A-genome progenitor Triticum urartu.</title>
        <authorList>
            <person name="Ling H.Q."/>
            <person name="Zhao S."/>
            <person name="Liu D."/>
            <person name="Wang J."/>
            <person name="Sun H."/>
            <person name="Zhang C."/>
            <person name="Fan H."/>
            <person name="Li D."/>
            <person name="Dong L."/>
            <person name="Tao Y."/>
            <person name="Gao C."/>
            <person name="Wu H."/>
            <person name="Li Y."/>
            <person name="Cui Y."/>
            <person name="Guo X."/>
            <person name="Zheng S."/>
            <person name="Wang B."/>
            <person name="Yu K."/>
            <person name="Liang Q."/>
            <person name="Yang W."/>
            <person name="Lou X."/>
            <person name="Chen J."/>
            <person name="Feng M."/>
            <person name="Jian J."/>
            <person name="Zhang X."/>
            <person name="Luo G."/>
            <person name="Jiang Y."/>
            <person name="Liu J."/>
            <person name="Wang Z."/>
            <person name="Sha Y."/>
            <person name="Zhang B."/>
            <person name="Wu H."/>
            <person name="Tang D."/>
            <person name="Shen Q."/>
            <person name="Xue P."/>
            <person name="Zou S."/>
            <person name="Wang X."/>
            <person name="Liu X."/>
            <person name="Wang F."/>
            <person name="Yang Y."/>
            <person name="An X."/>
            <person name="Dong Z."/>
            <person name="Zhang K."/>
            <person name="Zhang X."/>
            <person name="Luo M.C."/>
            <person name="Dvorak J."/>
            <person name="Tong Y."/>
            <person name="Wang J."/>
            <person name="Yang H."/>
            <person name="Li Z."/>
            <person name="Wang D."/>
            <person name="Zhang A."/>
            <person name="Wang J."/>
        </authorList>
    </citation>
    <scope>NUCLEOTIDE SEQUENCE</scope>
    <source>
        <strain evidence="3">cv. G1812</strain>
    </source>
</reference>
<evidence type="ECO:0000313" key="2">
    <source>
        <dbReference type="EnsemblPlants" id="TuG1812G0200003713.01.T01.cds435903"/>
    </source>
</evidence>
<keyword evidence="3" id="KW-1185">Reference proteome</keyword>
<dbReference type="Gramene" id="TuG1812G0200003713.01.T02">
    <property type="protein sequence ID" value="TuG1812G0200003713.01.T02.cds435903"/>
    <property type="gene ID" value="TuG1812G0200003713.01"/>
</dbReference>
<proteinExistence type="predicted"/>
<dbReference type="EnsemblPlants" id="TuG1812G0200003713.01.T01">
    <property type="protein sequence ID" value="TuG1812G0200003713.01.T01.cds435903"/>
    <property type="gene ID" value="TuG1812G0200003713.01"/>
</dbReference>
<protein>
    <submittedName>
        <fullName evidence="2">Uncharacterized protein</fullName>
    </submittedName>
</protein>
<gene>
    <name evidence="2" type="primary">LOC125538610</name>
</gene>
<sequence>MWAPWTARVRLQPDLPPSLPRHLWPVRPGLIKAKGKKRKRQKPRKDFAFAFFPITSAPASPRPVCYLSPSCTSTHPAALRSLVSPTPHRLSLPLSLSSAPLSRVFSLARPAHARPHPPAEEAAGRKVSA</sequence>
<name>A0A8R7PGA2_TRIUA</name>
<reference evidence="2" key="3">
    <citation type="submission" date="2022-06" db="UniProtKB">
        <authorList>
            <consortium name="EnsemblPlants"/>
        </authorList>
    </citation>
    <scope>IDENTIFICATION</scope>
</reference>